<dbReference type="InParanoid" id="A0A3N4KA55"/>
<keyword evidence="2" id="KW-1185">Reference proteome</keyword>
<evidence type="ECO:0000313" key="2">
    <source>
        <dbReference type="Proteomes" id="UP000277580"/>
    </source>
</evidence>
<name>A0A3N4KA55_9PEZI</name>
<dbReference type="Proteomes" id="UP000277580">
    <property type="component" value="Unassembled WGS sequence"/>
</dbReference>
<dbReference type="OrthoDB" id="10645753at2759"/>
<protein>
    <submittedName>
        <fullName evidence="1">Uncharacterized protein</fullName>
    </submittedName>
</protein>
<organism evidence="1 2">
    <name type="scientific">Morchella conica CCBAS932</name>
    <dbReference type="NCBI Taxonomy" id="1392247"/>
    <lineage>
        <taxon>Eukaryota</taxon>
        <taxon>Fungi</taxon>
        <taxon>Dikarya</taxon>
        <taxon>Ascomycota</taxon>
        <taxon>Pezizomycotina</taxon>
        <taxon>Pezizomycetes</taxon>
        <taxon>Pezizales</taxon>
        <taxon>Morchellaceae</taxon>
        <taxon>Morchella</taxon>
    </lineage>
</organism>
<accession>A0A3N4KA55</accession>
<proteinExistence type="predicted"/>
<dbReference type="AlphaFoldDB" id="A0A3N4KA55"/>
<evidence type="ECO:0000313" key="1">
    <source>
        <dbReference type="EMBL" id="RPB07343.1"/>
    </source>
</evidence>
<reference evidence="1 2" key="1">
    <citation type="journal article" date="2018" name="Nat. Ecol. Evol.">
        <title>Pezizomycetes genomes reveal the molecular basis of ectomycorrhizal truffle lifestyle.</title>
        <authorList>
            <person name="Murat C."/>
            <person name="Payen T."/>
            <person name="Noel B."/>
            <person name="Kuo A."/>
            <person name="Morin E."/>
            <person name="Chen J."/>
            <person name="Kohler A."/>
            <person name="Krizsan K."/>
            <person name="Balestrini R."/>
            <person name="Da Silva C."/>
            <person name="Montanini B."/>
            <person name="Hainaut M."/>
            <person name="Levati E."/>
            <person name="Barry K.W."/>
            <person name="Belfiori B."/>
            <person name="Cichocki N."/>
            <person name="Clum A."/>
            <person name="Dockter R.B."/>
            <person name="Fauchery L."/>
            <person name="Guy J."/>
            <person name="Iotti M."/>
            <person name="Le Tacon F."/>
            <person name="Lindquist E.A."/>
            <person name="Lipzen A."/>
            <person name="Malagnac F."/>
            <person name="Mello A."/>
            <person name="Molinier V."/>
            <person name="Miyauchi S."/>
            <person name="Poulain J."/>
            <person name="Riccioni C."/>
            <person name="Rubini A."/>
            <person name="Sitrit Y."/>
            <person name="Splivallo R."/>
            <person name="Traeger S."/>
            <person name="Wang M."/>
            <person name="Zifcakova L."/>
            <person name="Wipf D."/>
            <person name="Zambonelli A."/>
            <person name="Paolocci F."/>
            <person name="Nowrousian M."/>
            <person name="Ottonello S."/>
            <person name="Baldrian P."/>
            <person name="Spatafora J.W."/>
            <person name="Henrissat B."/>
            <person name="Nagy L.G."/>
            <person name="Aury J.M."/>
            <person name="Wincker P."/>
            <person name="Grigoriev I.V."/>
            <person name="Bonfante P."/>
            <person name="Martin F.M."/>
        </authorList>
    </citation>
    <scope>NUCLEOTIDE SEQUENCE [LARGE SCALE GENOMIC DNA]</scope>
    <source>
        <strain evidence="1 2">CCBAS932</strain>
    </source>
</reference>
<dbReference type="EMBL" id="ML119186">
    <property type="protein sequence ID" value="RPB07343.1"/>
    <property type="molecule type" value="Genomic_DNA"/>
</dbReference>
<sequence>MDLTPDNVTGTIVSDRVHSMAIRPSCGLLRMKAPQAYDGERSGMDCQDWITDIREYIEFYTIREEFRSEAECSSKRIHETTNGSLEQITDLESFFSVIREACTDFNLNDHLGQQYNKFRQTKLVSAFAIDLLDLADQLPQRPPDYCNGAIQLSGKASQSEALSARRSSTSSEHWKSAISARTMLGKSTISESSTAMIKLTPERQLIHAGPSCVATKAAGVTKALTKGGYLRNRKHSLTLREKRGSDGIASLPLEGSTGT</sequence>
<gene>
    <name evidence="1" type="ORF">P167DRAFT_579349</name>
</gene>